<keyword evidence="4" id="KW-1185">Reference proteome</keyword>
<evidence type="ECO:0000313" key="3">
    <source>
        <dbReference type="EMBL" id="KAJ8706595.1"/>
    </source>
</evidence>
<evidence type="ECO:0000259" key="2">
    <source>
        <dbReference type="PROSITE" id="PS51465"/>
    </source>
</evidence>
<comment type="caution">
    <text evidence="3">The sequence shown here is derived from an EMBL/GenBank/DDBJ whole genome shotgun (WGS) entry which is preliminary data.</text>
</comment>
<dbReference type="PROSITE" id="PS51465">
    <property type="entry name" value="KAZAL_2"/>
    <property type="match status" value="1"/>
</dbReference>
<organism evidence="3 4">
    <name type="scientific">Mythimna separata</name>
    <name type="common">Oriental armyworm</name>
    <name type="synonym">Pseudaletia separata</name>
    <dbReference type="NCBI Taxonomy" id="271217"/>
    <lineage>
        <taxon>Eukaryota</taxon>
        <taxon>Metazoa</taxon>
        <taxon>Ecdysozoa</taxon>
        <taxon>Arthropoda</taxon>
        <taxon>Hexapoda</taxon>
        <taxon>Insecta</taxon>
        <taxon>Pterygota</taxon>
        <taxon>Neoptera</taxon>
        <taxon>Endopterygota</taxon>
        <taxon>Lepidoptera</taxon>
        <taxon>Glossata</taxon>
        <taxon>Ditrysia</taxon>
        <taxon>Noctuoidea</taxon>
        <taxon>Noctuidae</taxon>
        <taxon>Noctuinae</taxon>
        <taxon>Hadenini</taxon>
        <taxon>Mythimna</taxon>
    </lineage>
</organism>
<dbReference type="AlphaFoldDB" id="A0AAD8DL20"/>
<reference evidence="3" key="1">
    <citation type="submission" date="2023-03" db="EMBL/GenBank/DDBJ databases">
        <title>Chromosome-level genomes of two armyworms, Mythimna separata and Mythimna loreyi, provide insights into the biosynthesis and reception of sex pheromones.</title>
        <authorList>
            <person name="Zhao H."/>
        </authorList>
    </citation>
    <scope>NUCLEOTIDE SEQUENCE</scope>
    <source>
        <strain evidence="3">BeijingLab</strain>
        <tissue evidence="3">Pupa</tissue>
    </source>
</reference>
<keyword evidence="1" id="KW-0732">Signal</keyword>
<sequence length="254" mass="30295">MKWLFLILQIFVIVYAKKEKDAPPQKVPLPNSPSIDNPNFIRDRLKYEILKPEMPPTWTNRHQQLYQSSCMDYCDPYHYEILKPEMPPTWTNRHQQLYQSSWMDYCDPYHCNDYHRTVCGLNRRNMRFKWFQSACHLILNNQCSYFRGLLKYDMVETKYCHAYVMYLREGCPQQTDCDDYKINPLCAVSSIDGHAVLFKNKCFLDAVNCKNNTLQEYDVVRMSICEHLLKIDTSKEKLKSEESFVYIKNSDGEN</sequence>
<feature type="signal peptide" evidence="1">
    <location>
        <begin position="1"/>
        <end position="16"/>
    </location>
</feature>
<gene>
    <name evidence="3" type="ORF">PYW07_012673</name>
</gene>
<accession>A0AAD8DL20</accession>
<feature type="chain" id="PRO_5042268451" description="Kazal-like domain-containing protein" evidence="1">
    <location>
        <begin position="17"/>
        <end position="254"/>
    </location>
</feature>
<dbReference type="EMBL" id="JARGEI010000028">
    <property type="protein sequence ID" value="KAJ8706595.1"/>
    <property type="molecule type" value="Genomic_DNA"/>
</dbReference>
<proteinExistence type="predicted"/>
<dbReference type="InterPro" id="IPR002350">
    <property type="entry name" value="Kazal_dom"/>
</dbReference>
<protein>
    <recommendedName>
        <fullName evidence="2">Kazal-like domain-containing protein</fullName>
    </recommendedName>
</protein>
<evidence type="ECO:0000256" key="1">
    <source>
        <dbReference type="SAM" id="SignalP"/>
    </source>
</evidence>
<dbReference type="Proteomes" id="UP001231518">
    <property type="component" value="Chromosome 30"/>
</dbReference>
<evidence type="ECO:0000313" key="4">
    <source>
        <dbReference type="Proteomes" id="UP001231518"/>
    </source>
</evidence>
<feature type="domain" description="Kazal-like" evidence="2">
    <location>
        <begin position="165"/>
        <end position="227"/>
    </location>
</feature>
<name>A0AAD8DL20_MYTSE</name>